<evidence type="ECO:0000313" key="2">
    <source>
        <dbReference type="EMBL" id="AFP58676.1"/>
    </source>
</evidence>
<geneLocation type="mitochondrion" evidence="2"/>
<sequence>MYLLFFFLLWFWVCLLWWLSMFFWWSVFLVMTLLIIFMNKKVFGYSSIFNYFVLQESLGLLFLLLFFDFFPVLILMVKIGVAPFHFWLFKVVGGMSGVNLVWFLTVHKLPFTLVFVQLFCLNMVFFCWLVWWCVCFSYLGWSHLKNMLVVSSVESFSWVVSGLVMSFFNVVYLFFYYLVLMMFLLYKFDLMGGLSSGFSWELVLVFMNMPFSVGFFVKIMMLMEFLKSFGVYMILILFVMFMSVLSLSFWLVILSVKKLLFNKYSVLCMIYCFPLMLMVLL</sequence>
<keyword evidence="2" id="KW-0496">Mitochondrion</keyword>
<reference evidence="2" key="1">
    <citation type="journal article" date="2012" name="Infect. Genet. Evol.">
        <title>Mitochondrial genome of Angiostrongylus vasorum: comparison with congeners and implications for studying the population genetics and epidemiology of this parasite.</title>
        <authorList>
            <person name="Gasser R.B."/>
            <person name="Jabbar A."/>
            <person name="Mohandas N."/>
            <person name="Schnyder M."/>
            <person name="Deplazes P."/>
            <person name="Littlewood D.T."/>
            <person name="Jex A.R."/>
        </authorList>
    </citation>
    <scope>NUCLEOTIDE SEQUENCE</scope>
</reference>
<dbReference type="AlphaFoldDB" id="J7G051"/>
<keyword evidence="1" id="KW-0812">Transmembrane</keyword>
<keyword evidence="1" id="KW-0472">Membrane</keyword>
<keyword evidence="1" id="KW-1133">Transmembrane helix</keyword>
<name>J7G051_ANGVA</name>
<feature type="transmembrane region" description="Helical" evidence="1">
    <location>
        <begin position="159"/>
        <end position="186"/>
    </location>
</feature>
<dbReference type="EMBL" id="JX268542">
    <property type="protein sequence ID" value="AFP58676.1"/>
    <property type="molecule type" value="Genomic_DNA"/>
</dbReference>
<gene>
    <name evidence="2" type="primary">NAD2</name>
</gene>
<protein>
    <submittedName>
        <fullName evidence="2">NADH dehydrogenase subunit 2</fullName>
    </submittedName>
</protein>
<feature type="transmembrane region" description="Helical" evidence="1">
    <location>
        <begin position="264"/>
        <end position="280"/>
    </location>
</feature>
<evidence type="ECO:0000256" key="1">
    <source>
        <dbReference type="SAM" id="Phobius"/>
    </source>
</evidence>
<feature type="transmembrane region" description="Helical" evidence="1">
    <location>
        <begin position="113"/>
        <end position="139"/>
    </location>
</feature>
<feature type="transmembrane region" description="Helical" evidence="1">
    <location>
        <begin position="87"/>
        <end position="106"/>
    </location>
</feature>
<organism evidence="2">
    <name type="scientific">Angiostrongylus vasorum</name>
    <name type="common">French heartworm</name>
    <dbReference type="NCBI Taxonomy" id="321387"/>
    <lineage>
        <taxon>Eukaryota</taxon>
        <taxon>Metazoa</taxon>
        <taxon>Ecdysozoa</taxon>
        <taxon>Nematoda</taxon>
        <taxon>Chromadorea</taxon>
        <taxon>Rhabditida</taxon>
        <taxon>Rhabditina</taxon>
        <taxon>Rhabditomorpha</taxon>
        <taxon>Strongyloidea</taxon>
        <taxon>Metastrongylidae</taxon>
        <taxon>Angiostrongylus</taxon>
    </lineage>
</organism>
<proteinExistence type="predicted"/>
<feature type="transmembrane region" description="Helical" evidence="1">
    <location>
        <begin position="229"/>
        <end position="252"/>
    </location>
</feature>
<feature type="transmembrane region" description="Helical" evidence="1">
    <location>
        <begin position="6"/>
        <end position="37"/>
    </location>
</feature>
<feature type="transmembrane region" description="Helical" evidence="1">
    <location>
        <begin position="58"/>
        <end position="81"/>
    </location>
</feature>
<accession>J7G051</accession>
<feature type="transmembrane region" description="Helical" evidence="1">
    <location>
        <begin position="198"/>
        <end position="217"/>
    </location>
</feature>